<dbReference type="GO" id="GO:0005829">
    <property type="term" value="C:cytosol"/>
    <property type="evidence" value="ECO:0007669"/>
    <property type="project" value="TreeGrafter"/>
</dbReference>
<feature type="domain" description="Thioesterase" evidence="2">
    <location>
        <begin position="50"/>
        <end position="125"/>
    </location>
</feature>
<dbReference type="GO" id="GO:0061522">
    <property type="term" value="F:1,4-dihydroxy-2-naphthoyl-CoA thioesterase activity"/>
    <property type="evidence" value="ECO:0007669"/>
    <property type="project" value="TreeGrafter"/>
</dbReference>
<dbReference type="PATRIC" id="fig|1280951.3.peg.378"/>
<dbReference type="InterPro" id="IPR029069">
    <property type="entry name" value="HotDog_dom_sf"/>
</dbReference>
<dbReference type="Pfam" id="PF03061">
    <property type="entry name" value="4HBT"/>
    <property type="match status" value="1"/>
</dbReference>
<reference evidence="3 4" key="1">
    <citation type="submission" date="2013-04" db="EMBL/GenBank/DDBJ databases">
        <title>Hyphomonas hirschiana VP5 Genome Sequencing.</title>
        <authorList>
            <person name="Lai Q."/>
            <person name="Shao Z."/>
        </authorList>
    </citation>
    <scope>NUCLEOTIDE SEQUENCE [LARGE SCALE GENOMIC DNA]</scope>
    <source>
        <strain evidence="3 4">VP5</strain>
    </source>
</reference>
<comment type="caution">
    <text evidence="3">The sequence shown here is derived from an EMBL/GenBank/DDBJ whole genome shotgun (WGS) entry which is preliminary data.</text>
</comment>
<organism evidence="3 4">
    <name type="scientific">Hyphomonas hirschiana VP5</name>
    <dbReference type="NCBI Taxonomy" id="1280951"/>
    <lineage>
        <taxon>Bacteria</taxon>
        <taxon>Pseudomonadati</taxon>
        <taxon>Pseudomonadota</taxon>
        <taxon>Alphaproteobacteria</taxon>
        <taxon>Hyphomonadales</taxon>
        <taxon>Hyphomonadaceae</taxon>
        <taxon>Hyphomonas</taxon>
    </lineage>
</organism>
<dbReference type="Proteomes" id="UP000025061">
    <property type="component" value="Unassembled WGS sequence"/>
</dbReference>
<dbReference type="InterPro" id="IPR003736">
    <property type="entry name" value="PAAI_dom"/>
</dbReference>
<gene>
    <name evidence="3" type="ORF">HHI_01880</name>
</gene>
<proteinExistence type="predicted"/>
<dbReference type="SUPFAM" id="SSF54637">
    <property type="entry name" value="Thioesterase/thiol ester dehydrase-isomerase"/>
    <property type="match status" value="1"/>
</dbReference>
<keyword evidence="1" id="KW-0378">Hydrolase</keyword>
<dbReference type="EMBL" id="ARYI01000001">
    <property type="protein sequence ID" value="KCZ96389.1"/>
    <property type="molecule type" value="Genomic_DNA"/>
</dbReference>
<dbReference type="NCBIfam" id="TIGR00369">
    <property type="entry name" value="unchar_dom_1"/>
    <property type="match status" value="1"/>
</dbReference>
<dbReference type="SMR" id="A0A059G141"/>
<dbReference type="PANTHER" id="PTHR43240:SF1">
    <property type="entry name" value="BLR5584 PROTEIN"/>
    <property type="match status" value="1"/>
</dbReference>
<keyword evidence="4" id="KW-1185">Reference proteome</keyword>
<dbReference type="InterPro" id="IPR006683">
    <property type="entry name" value="Thioestr_dom"/>
</dbReference>
<evidence type="ECO:0000259" key="2">
    <source>
        <dbReference type="Pfam" id="PF03061"/>
    </source>
</evidence>
<accession>A0A059G141</accession>
<dbReference type="Gene3D" id="3.10.129.10">
    <property type="entry name" value="Hotdog Thioesterase"/>
    <property type="match status" value="1"/>
</dbReference>
<dbReference type="AlphaFoldDB" id="A0A059G141"/>
<name>A0A059G141_9PROT</name>
<sequence length="146" mass="15828">MPDRHLLREVFPTPARSSLSLGFEIIELDAKAMTTRVRFNGSPDFTNPAGYIQGGFLVAMMDDVIGMLTTVKAGTSKYPSTVDLHTHFLRPVRVGPIEVAARLRNVGRAMIFAEADLFDSRGKEAARATASLTLNPAKAPAKTPKS</sequence>
<evidence type="ECO:0000313" key="4">
    <source>
        <dbReference type="Proteomes" id="UP000025061"/>
    </source>
</evidence>
<dbReference type="CDD" id="cd03443">
    <property type="entry name" value="PaaI_thioesterase"/>
    <property type="match status" value="1"/>
</dbReference>
<evidence type="ECO:0000256" key="1">
    <source>
        <dbReference type="ARBA" id="ARBA00022801"/>
    </source>
</evidence>
<protein>
    <submittedName>
        <fullName evidence="3">Thioesterase family protein</fullName>
    </submittedName>
</protein>
<dbReference type="PANTHER" id="PTHR43240">
    <property type="entry name" value="1,4-DIHYDROXY-2-NAPHTHOYL-COA THIOESTERASE 1"/>
    <property type="match status" value="1"/>
</dbReference>
<evidence type="ECO:0000313" key="3">
    <source>
        <dbReference type="EMBL" id="KCZ96389.1"/>
    </source>
</evidence>
<dbReference type="OrthoDB" id="9813282at2"/>
<dbReference type="RefSeq" id="WP_011645699.1">
    <property type="nucleotide sequence ID" value="NZ_ARYI01000001.1"/>
</dbReference>